<keyword evidence="2" id="KW-1185">Reference proteome</keyword>
<gene>
    <name evidence="1" type="ORF">RPERSI_LOCUS23638</name>
</gene>
<sequence length="50" mass="5920">NECWKNAVKGFNDSVKKIFDDTVLKINNKLDDINIEGRELIMKKLKKRQK</sequence>
<dbReference type="EMBL" id="CAJVQC010074238">
    <property type="protein sequence ID" value="CAG8812895.1"/>
    <property type="molecule type" value="Genomic_DNA"/>
</dbReference>
<proteinExistence type="predicted"/>
<evidence type="ECO:0000313" key="1">
    <source>
        <dbReference type="EMBL" id="CAG8812895.1"/>
    </source>
</evidence>
<accession>A0ACA9RVV8</accession>
<dbReference type="Proteomes" id="UP000789920">
    <property type="component" value="Unassembled WGS sequence"/>
</dbReference>
<feature type="non-terminal residue" evidence="1">
    <location>
        <position position="1"/>
    </location>
</feature>
<organism evidence="1 2">
    <name type="scientific">Racocetra persica</name>
    <dbReference type="NCBI Taxonomy" id="160502"/>
    <lineage>
        <taxon>Eukaryota</taxon>
        <taxon>Fungi</taxon>
        <taxon>Fungi incertae sedis</taxon>
        <taxon>Mucoromycota</taxon>
        <taxon>Glomeromycotina</taxon>
        <taxon>Glomeromycetes</taxon>
        <taxon>Diversisporales</taxon>
        <taxon>Gigasporaceae</taxon>
        <taxon>Racocetra</taxon>
    </lineage>
</organism>
<name>A0ACA9RVV8_9GLOM</name>
<feature type="non-terminal residue" evidence="1">
    <location>
        <position position="50"/>
    </location>
</feature>
<comment type="caution">
    <text evidence="1">The sequence shown here is derived from an EMBL/GenBank/DDBJ whole genome shotgun (WGS) entry which is preliminary data.</text>
</comment>
<evidence type="ECO:0000313" key="2">
    <source>
        <dbReference type="Proteomes" id="UP000789920"/>
    </source>
</evidence>
<reference evidence="1" key="1">
    <citation type="submission" date="2021-06" db="EMBL/GenBank/DDBJ databases">
        <authorList>
            <person name="Kallberg Y."/>
            <person name="Tangrot J."/>
            <person name="Rosling A."/>
        </authorList>
    </citation>
    <scope>NUCLEOTIDE SEQUENCE</scope>
    <source>
        <strain evidence="1">MA461A</strain>
    </source>
</reference>
<protein>
    <submittedName>
        <fullName evidence="1">8372_t:CDS:1</fullName>
    </submittedName>
</protein>